<accession>A0ABN5Y6U1</accession>
<dbReference type="EMBL" id="AP022567">
    <property type="protein sequence ID" value="BBX33211.1"/>
    <property type="molecule type" value="Genomic_DNA"/>
</dbReference>
<protein>
    <submittedName>
        <fullName evidence="1">Uncharacterized protein</fullName>
    </submittedName>
</protein>
<evidence type="ECO:0000313" key="2">
    <source>
        <dbReference type="Proteomes" id="UP000465622"/>
    </source>
</evidence>
<name>A0ABN5Y6U1_MYCME</name>
<reference evidence="1 2" key="1">
    <citation type="journal article" date="2019" name="Emerg. Microbes Infect.">
        <title>Comprehensive subspecies identification of 175 nontuberculous mycobacteria species based on 7547 genomic profiles.</title>
        <authorList>
            <person name="Matsumoto Y."/>
            <person name="Kinjo T."/>
            <person name="Motooka D."/>
            <person name="Nabeya D."/>
            <person name="Jung N."/>
            <person name="Uechi K."/>
            <person name="Horii T."/>
            <person name="Iida T."/>
            <person name="Fujita J."/>
            <person name="Nakamura S."/>
        </authorList>
    </citation>
    <scope>NUCLEOTIDE SEQUENCE [LARGE SCALE GENOMIC DNA]</scope>
    <source>
        <strain evidence="1 2">JCM 12375</strain>
    </source>
</reference>
<evidence type="ECO:0000313" key="1">
    <source>
        <dbReference type="EMBL" id="BBX33211.1"/>
    </source>
</evidence>
<proteinExistence type="predicted"/>
<organism evidence="1 2">
    <name type="scientific">Mycolicibacterium mageritense</name>
    <name type="common">Mycobacterium mageritense</name>
    <dbReference type="NCBI Taxonomy" id="53462"/>
    <lineage>
        <taxon>Bacteria</taxon>
        <taxon>Bacillati</taxon>
        <taxon>Actinomycetota</taxon>
        <taxon>Actinomycetes</taxon>
        <taxon>Mycobacteriales</taxon>
        <taxon>Mycobacteriaceae</taxon>
        <taxon>Mycolicibacterium</taxon>
    </lineage>
</organism>
<keyword evidence="2" id="KW-1185">Reference proteome</keyword>
<dbReference type="RefSeq" id="WP_230022744.1">
    <property type="nucleotide sequence ID" value="NZ_AP022567.1"/>
</dbReference>
<dbReference type="Proteomes" id="UP000465622">
    <property type="component" value="Chromosome"/>
</dbReference>
<gene>
    <name evidence="1" type="ORF">MMAGJ_24930</name>
</gene>
<sequence>MSKGSIVGDVKPLARLGKPKVSFTLDWTRKIVEGHGWRYEVWSEPSATELENVRFLAGFRNPRCFNDELVESIRQHELAGRTLGEALSIDFGAPPALVRSAVFHAIWNQYFTVDMVEPLTRSAILTKGPGA</sequence>